<dbReference type="GeneID" id="27363631"/>
<dbReference type="PANTHER" id="PTHR38165:SF1">
    <property type="entry name" value="GLUCANASE B"/>
    <property type="match status" value="1"/>
</dbReference>
<dbReference type="OrthoDB" id="5290283at2759"/>
<dbReference type="InterPro" id="IPR042517">
    <property type="entry name" value="Glyco_hydro_64_N_2"/>
</dbReference>
<dbReference type="Pfam" id="PF16483">
    <property type="entry name" value="Glyco_hydro_64"/>
    <property type="match status" value="1"/>
</dbReference>
<dbReference type="HOGENOM" id="CLU_032886_0_0_1"/>
<proteinExistence type="predicted"/>
<dbReference type="RefSeq" id="XP_016256383.1">
    <property type="nucleotide sequence ID" value="XM_016413249.1"/>
</dbReference>
<reference evidence="2 3" key="1">
    <citation type="submission" date="2015-01" db="EMBL/GenBank/DDBJ databases">
        <title>The Genome Sequence of Exophiala oligosperma CBS72588.</title>
        <authorList>
            <consortium name="The Broad Institute Genomics Platform"/>
            <person name="Cuomo C."/>
            <person name="de Hoog S."/>
            <person name="Gorbushina A."/>
            <person name="Stielow B."/>
            <person name="Teixiera M."/>
            <person name="Abouelleil A."/>
            <person name="Chapman S.B."/>
            <person name="Priest M."/>
            <person name="Young S.K."/>
            <person name="Wortman J."/>
            <person name="Nusbaum C."/>
            <person name="Birren B."/>
        </authorList>
    </citation>
    <scope>NUCLEOTIDE SEQUENCE [LARGE SCALE GENOMIC DNA]</scope>
    <source>
        <strain evidence="2 3">CBS 72588</strain>
    </source>
</reference>
<dbReference type="AlphaFoldDB" id="A0A0D2BF87"/>
<feature type="non-terminal residue" evidence="2">
    <location>
        <position position="377"/>
    </location>
</feature>
<dbReference type="Gene3D" id="3.30.920.50">
    <property type="entry name" value="Beta-1,3-glucanase, C-terminal domain"/>
    <property type="match status" value="1"/>
</dbReference>
<evidence type="ECO:0000313" key="2">
    <source>
        <dbReference type="EMBL" id="KIW36167.1"/>
    </source>
</evidence>
<protein>
    <recommendedName>
        <fullName evidence="1">GH64 domain-containing protein</fullName>
    </recommendedName>
</protein>
<dbReference type="Gene3D" id="2.60.110.10">
    <property type="entry name" value="Thaumatin"/>
    <property type="match status" value="1"/>
</dbReference>
<keyword evidence="3" id="KW-1185">Reference proteome</keyword>
<dbReference type="Proteomes" id="UP000053342">
    <property type="component" value="Unassembled WGS sequence"/>
</dbReference>
<dbReference type="PANTHER" id="PTHR38165">
    <property type="match status" value="1"/>
</dbReference>
<organism evidence="2 3">
    <name type="scientific">Exophiala oligosperma</name>
    <dbReference type="NCBI Taxonomy" id="215243"/>
    <lineage>
        <taxon>Eukaryota</taxon>
        <taxon>Fungi</taxon>
        <taxon>Dikarya</taxon>
        <taxon>Ascomycota</taxon>
        <taxon>Pezizomycotina</taxon>
        <taxon>Eurotiomycetes</taxon>
        <taxon>Chaetothyriomycetidae</taxon>
        <taxon>Chaetothyriales</taxon>
        <taxon>Herpotrichiellaceae</taxon>
        <taxon>Exophiala</taxon>
    </lineage>
</organism>
<gene>
    <name evidence="2" type="ORF">PV06_11557</name>
</gene>
<dbReference type="VEuPathDB" id="FungiDB:PV06_11557"/>
<evidence type="ECO:0000259" key="1">
    <source>
        <dbReference type="PROSITE" id="PS52006"/>
    </source>
</evidence>
<dbReference type="InterPro" id="IPR037398">
    <property type="entry name" value="Glyco_hydro_64_fam"/>
</dbReference>
<feature type="domain" description="GH64" evidence="1">
    <location>
        <begin position="14"/>
        <end position="377"/>
    </location>
</feature>
<name>A0A0D2BF87_9EURO</name>
<dbReference type="STRING" id="215243.A0A0D2BF87"/>
<evidence type="ECO:0000313" key="3">
    <source>
        <dbReference type="Proteomes" id="UP000053342"/>
    </source>
</evidence>
<dbReference type="PROSITE" id="PS52006">
    <property type="entry name" value="GH64"/>
    <property type="match status" value="1"/>
</dbReference>
<dbReference type="EMBL" id="KN847371">
    <property type="protein sequence ID" value="KIW36167.1"/>
    <property type="molecule type" value="Genomic_DNA"/>
</dbReference>
<sequence>MSGKLQPRAQTASSIVVINNLPNGSNVNMYVSGNDPEGHLVFLGPDREWYYPSVNNSLSVPTEIPASAITISIQGTGQAVDVVLPTDISAGRIWLADGVLEFSVVSTASSNASLVQPSIPIESVPTGVDVSWGFVEFTYAQGKGLWVNLSYVDFVGLALGMILTSSSPETSSVASQWALGLQSNATSTICRELANQSMLDGYPWGALCIEDSYSRPFRILSPNMYVQMHAEAFADYWTSYIDQVWTKYTTQGLTINTQSVDFGNVSCSVQSDNLICTSASASGGGNAIYTKPSAKDIFSCNSGPFAAPSDLYQAVTPRLCSAINRSTLLLTGGNVQPDGVASSLYYDGEVTNWYSKLVHQWEIEGKGYAFPYDDISP</sequence>
<dbReference type="InterPro" id="IPR032477">
    <property type="entry name" value="Glyco_hydro_64"/>
</dbReference>
<accession>A0A0D2BF87</accession>
<dbReference type="InterPro" id="IPR037176">
    <property type="entry name" value="Osmotin/thaumatin-like_sf"/>
</dbReference>